<reference evidence="2 3" key="1">
    <citation type="submission" date="2016-10" db="EMBL/GenBank/DDBJ databases">
        <authorList>
            <person name="Varghese N."/>
            <person name="Submissions S."/>
        </authorList>
    </citation>
    <scope>NUCLEOTIDE SEQUENCE [LARGE SCALE GENOMIC DNA]</scope>
    <source>
        <strain evidence="2 3">DSM 17997</strain>
    </source>
</reference>
<gene>
    <name evidence="2" type="ORF">SAMN05444412_107129</name>
</gene>
<feature type="transmembrane region" description="Helical" evidence="1">
    <location>
        <begin position="132"/>
        <end position="150"/>
    </location>
</feature>
<keyword evidence="1" id="KW-0472">Membrane</keyword>
<feature type="transmembrane region" description="Helical" evidence="1">
    <location>
        <begin position="12"/>
        <end position="31"/>
    </location>
</feature>
<keyword evidence="3" id="KW-1185">Reference proteome</keyword>
<comment type="caution">
    <text evidence="2">The sequence shown here is derived from an EMBL/GenBank/DDBJ whole genome shotgun (WGS) entry which is preliminary data.</text>
</comment>
<organism evidence="2 3">
    <name type="scientific">Rhodonellum ikkaensis</name>
    <dbReference type="NCBI Taxonomy" id="336829"/>
    <lineage>
        <taxon>Bacteria</taxon>
        <taxon>Pseudomonadati</taxon>
        <taxon>Bacteroidota</taxon>
        <taxon>Cytophagia</taxon>
        <taxon>Cytophagales</taxon>
        <taxon>Cytophagaceae</taxon>
        <taxon>Rhodonellum</taxon>
    </lineage>
</organism>
<feature type="transmembrane region" description="Helical" evidence="1">
    <location>
        <begin position="183"/>
        <end position="201"/>
    </location>
</feature>
<keyword evidence="1" id="KW-1133">Transmembrane helix</keyword>
<feature type="transmembrane region" description="Helical" evidence="1">
    <location>
        <begin position="106"/>
        <end position="123"/>
    </location>
</feature>
<proteinExistence type="predicted"/>
<keyword evidence="1" id="KW-0812">Transmembrane</keyword>
<feature type="transmembrane region" description="Helical" evidence="1">
    <location>
        <begin position="77"/>
        <end position="94"/>
    </location>
</feature>
<dbReference type="Proteomes" id="UP000199663">
    <property type="component" value="Unassembled WGS sequence"/>
</dbReference>
<dbReference type="RefSeq" id="WP_139189774.1">
    <property type="nucleotide sequence ID" value="NZ_FNQC01000007.1"/>
</dbReference>
<sequence length="262" mass="29733">MTKISKQDLRLATLILRFTILLQCIGVYFQLRSGSALEGILFMEYGLDQAAAKKIENAIALVFLLIGAVTFFRSGKVLIMIIVFLFLFMAVLIQRQAGSPFTDCTVFAHAARVLAPLGLFLLVKKDFHTRKIIYFILVLGLGITFITHGMEAVSLHPYFLDYLITSFQNLAGVELDQHHAERILQIIGSLDILLGVFIFFVRNKWLLLWMAFWGLVTASSRITELGWGMYPEVLSRAAHFGIPLTLIFLDRCIKKETEERVR</sequence>
<evidence type="ECO:0000256" key="1">
    <source>
        <dbReference type="SAM" id="Phobius"/>
    </source>
</evidence>
<accession>A0A1H3R1N1</accession>
<protein>
    <submittedName>
        <fullName evidence="2">Uncharacterized protein</fullName>
    </submittedName>
</protein>
<name>A0A1H3R1N1_9BACT</name>
<evidence type="ECO:0000313" key="2">
    <source>
        <dbReference type="EMBL" id="SDZ19413.1"/>
    </source>
</evidence>
<evidence type="ECO:0000313" key="3">
    <source>
        <dbReference type="Proteomes" id="UP000199663"/>
    </source>
</evidence>
<dbReference type="EMBL" id="FNQC01000007">
    <property type="protein sequence ID" value="SDZ19413.1"/>
    <property type="molecule type" value="Genomic_DNA"/>
</dbReference>
<feature type="transmembrane region" description="Helical" evidence="1">
    <location>
        <begin position="51"/>
        <end position="72"/>
    </location>
</feature>